<protein>
    <submittedName>
        <fullName evidence="2">Uncharacterized protein</fullName>
    </submittedName>
</protein>
<evidence type="ECO:0000313" key="3">
    <source>
        <dbReference type="Proteomes" id="UP001054811"/>
    </source>
</evidence>
<organism evidence="2 3">
    <name type="scientific">Microbacterium elymi</name>
    <dbReference type="NCBI Taxonomy" id="2909587"/>
    <lineage>
        <taxon>Bacteria</taxon>
        <taxon>Bacillati</taxon>
        <taxon>Actinomycetota</taxon>
        <taxon>Actinomycetes</taxon>
        <taxon>Micrococcales</taxon>
        <taxon>Microbacteriaceae</taxon>
        <taxon>Microbacterium</taxon>
    </lineage>
</organism>
<dbReference type="SUPFAM" id="SSF53649">
    <property type="entry name" value="Alkaline phosphatase-like"/>
    <property type="match status" value="1"/>
</dbReference>
<dbReference type="Gene3D" id="3.30.1120.10">
    <property type="match status" value="1"/>
</dbReference>
<dbReference type="RefSeq" id="WP_259612817.1">
    <property type="nucleotide sequence ID" value="NZ_CP091139.2"/>
</dbReference>
<sequence>MDDAGMGDADAAAAATEPAGQYVALLGQRAFYRGRHKAVATGRGRPDDLSLWSLYDIVSDPAETEDLATEHPALVAELAEAWRQAAWHNTVFPEPDEPTLLATRPSTDLALAQPVTLRPGMPTLERFRSSRLIGLRSFAIEIEVGGALGDGVLVAHGDQGGGYLLWAEAGVLHLGYNAYGDLRRTQTAVPASVGRIIARFEALRELAWRVEIEVDGAPAMVLDRVAMLVGMAPFTGISVGRDAGGPVDWEACTSGTAPSSIAAHCSTCGTSPARRPPTTARSSSRSTSSARKLMD</sequence>
<evidence type="ECO:0000256" key="1">
    <source>
        <dbReference type="SAM" id="MobiDB-lite"/>
    </source>
</evidence>
<keyword evidence="3" id="KW-1185">Reference proteome</keyword>
<gene>
    <name evidence="2" type="ORF">L2X98_24255</name>
</gene>
<dbReference type="Proteomes" id="UP001054811">
    <property type="component" value="Chromosome"/>
</dbReference>
<dbReference type="InterPro" id="IPR017850">
    <property type="entry name" value="Alkaline_phosphatase_core_sf"/>
</dbReference>
<accession>A0ABY5NLV1</accession>
<feature type="region of interest" description="Disordered" evidence="1">
    <location>
        <begin position="267"/>
        <end position="295"/>
    </location>
</feature>
<name>A0ABY5NLV1_9MICO</name>
<reference evidence="2" key="1">
    <citation type="submission" date="2022-01" db="EMBL/GenBank/DDBJ databases">
        <title>Microbacterium eymi and Microbacterium rhizovicinus sp. nov., isolated from the rhizospheric soil of Elymus tsukushiensis, a plant native to the Dokdo Islands, Republic of Korea.</title>
        <authorList>
            <person name="Hwang Y.J."/>
        </authorList>
    </citation>
    <scope>NUCLEOTIDE SEQUENCE</scope>
    <source>
        <strain evidence="2">KUDC0405</strain>
    </source>
</reference>
<dbReference type="EMBL" id="CP091139">
    <property type="protein sequence ID" value="UUT36168.1"/>
    <property type="molecule type" value="Genomic_DNA"/>
</dbReference>
<evidence type="ECO:0000313" key="2">
    <source>
        <dbReference type="EMBL" id="UUT36168.1"/>
    </source>
</evidence>
<proteinExistence type="predicted"/>
<feature type="compositionally biased region" description="Low complexity" evidence="1">
    <location>
        <begin position="270"/>
        <end position="295"/>
    </location>
</feature>